<dbReference type="EMBL" id="BMHP01000007">
    <property type="protein sequence ID" value="GGD94304.1"/>
    <property type="molecule type" value="Genomic_DNA"/>
</dbReference>
<organism evidence="3 4">
    <name type="scientific">Paenibacillus nasutitermitis</name>
    <dbReference type="NCBI Taxonomy" id="1652958"/>
    <lineage>
        <taxon>Bacteria</taxon>
        <taxon>Bacillati</taxon>
        <taxon>Bacillota</taxon>
        <taxon>Bacilli</taxon>
        <taxon>Bacillales</taxon>
        <taxon>Paenibacillaceae</taxon>
        <taxon>Paenibacillus</taxon>
    </lineage>
</organism>
<feature type="domain" description="Methyltransferase" evidence="2">
    <location>
        <begin position="38"/>
        <end position="119"/>
    </location>
</feature>
<dbReference type="Gene3D" id="3.40.50.150">
    <property type="entry name" value="Vaccinia Virus protein VP39"/>
    <property type="match status" value="1"/>
</dbReference>
<protein>
    <recommendedName>
        <fullName evidence="2">Methyltransferase domain-containing protein</fullName>
    </recommendedName>
</protein>
<dbReference type="PANTHER" id="PTHR43861">
    <property type="entry name" value="TRANS-ACONITATE 2-METHYLTRANSFERASE-RELATED"/>
    <property type="match status" value="1"/>
</dbReference>
<evidence type="ECO:0000313" key="4">
    <source>
        <dbReference type="Proteomes" id="UP000612456"/>
    </source>
</evidence>
<dbReference type="AlphaFoldDB" id="A0A916ZG06"/>
<keyword evidence="4" id="KW-1185">Reference proteome</keyword>
<reference evidence="3" key="2">
    <citation type="submission" date="2020-09" db="EMBL/GenBank/DDBJ databases">
        <authorList>
            <person name="Sun Q."/>
            <person name="Zhou Y."/>
        </authorList>
    </citation>
    <scope>NUCLEOTIDE SEQUENCE</scope>
    <source>
        <strain evidence="3">CGMCC 1.15178</strain>
    </source>
</reference>
<dbReference type="GO" id="GO:0016740">
    <property type="term" value="F:transferase activity"/>
    <property type="evidence" value="ECO:0007669"/>
    <property type="project" value="UniProtKB-KW"/>
</dbReference>
<dbReference type="SUPFAM" id="SSF53335">
    <property type="entry name" value="S-adenosyl-L-methionine-dependent methyltransferases"/>
    <property type="match status" value="1"/>
</dbReference>
<comment type="caution">
    <text evidence="3">The sequence shown here is derived from an EMBL/GenBank/DDBJ whole genome shotgun (WGS) entry which is preliminary data.</text>
</comment>
<dbReference type="InterPro" id="IPR041698">
    <property type="entry name" value="Methyltransf_25"/>
</dbReference>
<name>A0A916ZG06_9BACL</name>
<proteinExistence type="predicted"/>
<evidence type="ECO:0000256" key="1">
    <source>
        <dbReference type="ARBA" id="ARBA00022679"/>
    </source>
</evidence>
<dbReference type="Proteomes" id="UP000612456">
    <property type="component" value="Unassembled WGS sequence"/>
</dbReference>
<dbReference type="RefSeq" id="WP_188998249.1">
    <property type="nucleotide sequence ID" value="NZ_BMHP01000007.1"/>
</dbReference>
<keyword evidence="1" id="KW-0808">Transferase</keyword>
<accession>A0A916ZG06</accession>
<dbReference type="Pfam" id="PF13649">
    <property type="entry name" value="Methyltransf_25"/>
    <property type="match status" value="1"/>
</dbReference>
<evidence type="ECO:0000313" key="3">
    <source>
        <dbReference type="EMBL" id="GGD94304.1"/>
    </source>
</evidence>
<gene>
    <name evidence="3" type="ORF">GCM10010911_61200</name>
</gene>
<reference evidence="3" key="1">
    <citation type="journal article" date="2014" name="Int. J. Syst. Evol. Microbiol.">
        <title>Complete genome sequence of Corynebacterium casei LMG S-19264T (=DSM 44701T), isolated from a smear-ripened cheese.</title>
        <authorList>
            <consortium name="US DOE Joint Genome Institute (JGI-PGF)"/>
            <person name="Walter F."/>
            <person name="Albersmeier A."/>
            <person name="Kalinowski J."/>
            <person name="Ruckert C."/>
        </authorList>
    </citation>
    <scope>NUCLEOTIDE SEQUENCE</scope>
    <source>
        <strain evidence="3">CGMCC 1.15178</strain>
    </source>
</reference>
<dbReference type="CDD" id="cd02440">
    <property type="entry name" value="AdoMet_MTases"/>
    <property type="match status" value="1"/>
</dbReference>
<dbReference type="InterPro" id="IPR029063">
    <property type="entry name" value="SAM-dependent_MTases_sf"/>
</dbReference>
<evidence type="ECO:0000259" key="2">
    <source>
        <dbReference type="Pfam" id="PF13649"/>
    </source>
</evidence>
<sequence length="250" mass="29563">MTKIKWFDCMLTATTDLFLPVEKQLFLSDFAVTSGLRVLDVGCGNGEYLSRLSRLFPRWSCTGLEMDKGIYEYARKKETPQLTFVHSSYEDYTGKEQYDLVLVRLVAAHLRDQGHFVQWLRERTHRHSTVIILDIEDAEESRWQDNLPLFSSLYRQIRLPLRRSRLLRLRDSLSLEARSRGWDNQELFHYQAAADTADTKHLMYRYMQMVTAYHYGFPLPDQREEELAQWLSNPELSFEVHMFGLLLKIV</sequence>